<dbReference type="Proteomes" id="UP000501076">
    <property type="component" value="Chromosome"/>
</dbReference>
<dbReference type="InterPro" id="IPR057955">
    <property type="entry name" value="SF0329-like"/>
</dbReference>
<protein>
    <submittedName>
        <fullName evidence="1">Uncharacterized protein</fullName>
    </submittedName>
</protein>
<reference evidence="1 2" key="1">
    <citation type="submission" date="2019-10" db="EMBL/GenBank/DDBJ databases">
        <title>Complete genome sequences for adaption low water activity.</title>
        <authorList>
            <person name="Zhao L."/>
            <person name="Zhong J."/>
        </authorList>
    </citation>
    <scope>NUCLEOTIDE SEQUENCE [LARGE SCALE GENOMIC DNA]</scope>
    <source>
        <strain evidence="1 2">FDU301</strain>
    </source>
</reference>
<sequence length="178" mass="20982">MKWTKVKKNMENLFCDKLKYRLSIHLTKYNVSLGEQARIWITLDKKEIFNASSAEYLLEHDKLWKEVQRKTSNPFPECLYECFPEFIGKVSDMDYTASILEYRGIFNVDHVYEAFIQYPQLSIDRALNSGNIISQALALVDRRIGKRTLEALKYNSNVHPLIMQFYELRCKIENSKPS</sequence>
<evidence type="ECO:0000313" key="2">
    <source>
        <dbReference type="Proteomes" id="UP000501076"/>
    </source>
</evidence>
<evidence type="ECO:0000313" key="1">
    <source>
        <dbReference type="EMBL" id="QJX76266.1"/>
    </source>
</evidence>
<gene>
    <name evidence="1" type="ORF">FDZ14_08630</name>
</gene>
<dbReference type="EMBL" id="CP045272">
    <property type="protein sequence ID" value="QJX76266.1"/>
    <property type="molecule type" value="Genomic_DNA"/>
</dbReference>
<organism evidence="1 2">
    <name type="scientific">Priestia megaterium</name>
    <name type="common">Bacillus megaterium</name>
    <dbReference type="NCBI Taxonomy" id="1404"/>
    <lineage>
        <taxon>Bacteria</taxon>
        <taxon>Bacillati</taxon>
        <taxon>Bacillota</taxon>
        <taxon>Bacilli</taxon>
        <taxon>Bacillales</taxon>
        <taxon>Bacillaceae</taxon>
        <taxon>Priestia</taxon>
    </lineage>
</organism>
<proteinExistence type="predicted"/>
<name>A0A6M6DSA3_PRIMG</name>
<dbReference type="AlphaFoldDB" id="A0A6M6DSA3"/>
<accession>A0A6M6DSA3</accession>
<dbReference type="RefSeq" id="WP_095378503.1">
    <property type="nucleotide sequence ID" value="NZ_CP045272.1"/>
</dbReference>
<dbReference type="Pfam" id="PF25753">
    <property type="entry name" value="SF0329"/>
    <property type="match status" value="1"/>
</dbReference>